<proteinExistence type="predicted"/>
<dbReference type="SUPFAM" id="SSF103032">
    <property type="entry name" value="Hypothetical protein YwqG"/>
    <property type="match status" value="1"/>
</dbReference>
<evidence type="ECO:0008006" key="3">
    <source>
        <dbReference type="Google" id="ProtNLM"/>
    </source>
</evidence>
<protein>
    <recommendedName>
        <fullName evidence="3">DUF1963 domain-containing protein</fullName>
    </recommendedName>
</protein>
<dbReference type="RefSeq" id="WP_237379279.1">
    <property type="nucleotide sequence ID" value="NZ_CP071793.1"/>
</dbReference>
<organism evidence="1 2">
    <name type="scientific">Sulfidibacter corallicola</name>
    <dbReference type="NCBI Taxonomy" id="2818388"/>
    <lineage>
        <taxon>Bacteria</taxon>
        <taxon>Pseudomonadati</taxon>
        <taxon>Acidobacteriota</taxon>
        <taxon>Holophagae</taxon>
        <taxon>Acanthopleuribacterales</taxon>
        <taxon>Acanthopleuribacteraceae</taxon>
        <taxon>Sulfidibacter</taxon>
    </lineage>
</organism>
<dbReference type="Proteomes" id="UP000663929">
    <property type="component" value="Chromosome"/>
</dbReference>
<evidence type="ECO:0000313" key="1">
    <source>
        <dbReference type="EMBL" id="QTD49646.1"/>
    </source>
</evidence>
<dbReference type="EMBL" id="CP071793">
    <property type="protein sequence ID" value="QTD49646.1"/>
    <property type="molecule type" value="Genomic_DNA"/>
</dbReference>
<keyword evidence="2" id="KW-1185">Reference proteome</keyword>
<reference evidence="1" key="1">
    <citation type="submission" date="2021-03" db="EMBL/GenBank/DDBJ databases">
        <title>Acanthopleuribacteraceae sp. M133.</title>
        <authorList>
            <person name="Wang G."/>
        </authorList>
    </citation>
    <scope>NUCLEOTIDE SEQUENCE</scope>
    <source>
        <strain evidence="1">M133</strain>
    </source>
</reference>
<dbReference type="KEGG" id="scor:J3U87_29030"/>
<name>A0A8A4TI93_SULCO</name>
<sequence length="294" mass="33982">MNKKKRKEMQKALIEAAERRRRESLWSPDLPPEELEHFAIEAAERRRRESLWSPDLPPEELEHFSKVTSQYFECYQSISKKCSLPRRPIHNESPGKSHFGGSFLFPDRKPLPKSKDGTLLTPVFEFYVDELPFVPSQLDGTLLIQLFLELNQFNPNHYDNYSQLEYSGGDWEIITYDSIENLTERVSNNGFDPDFLIWDEVVTYPCYPDDLGIVPDNLEKLFEELPRSNEMAGEKITTGYWTRIGGWPTWLTGSNVGDFLIQIDGDSSGINLGFDGQLYLGLDKGKWEMAWEIG</sequence>
<dbReference type="InterPro" id="IPR035948">
    <property type="entry name" value="YwqG-like_sf"/>
</dbReference>
<gene>
    <name evidence="1" type="ORF">J3U87_29030</name>
</gene>
<dbReference type="Gene3D" id="2.30.320.10">
    <property type="entry name" value="YwqG-like"/>
    <property type="match status" value="1"/>
</dbReference>
<dbReference type="AlphaFoldDB" id="A0A8A4TI93"/>
<evidence type="ECO:0000313" key="2">
    <source>
        <dbReference type="Proteomes" id="UP000663929"/>
    </source>
</evidence>
<accession>A0A8A4TI93</accession>